<comment type="caution">
    <text evidence="2">The sequence shown here is derived from an EMBL/GenBank/DDBJ whole genome shotgun (WGS) entry which is preliminary data.</text>
</comment>
<dbReference type="PANTHER" id="PTHR46599">
    <property type="entry name" value="PIGGYBAC TRANSPOSABLE ELEMENT-DERIVED PROTEIN 4"/>
    <property type="match status" value="1"/>
</dbReference>
<name>A0A9W6X9D0_9STRA</name>
<dbReference type="EMBL" id="BSXT01000780">
    <property type="protein sequence ID" value="GMF34009.1"/>
    <property type="molecule type" value="Genomic_DNA"/>
</dbReference>
<evidence type="ECO:0000313" key="2">
    <source>
        <dbReference type="EMBL" id="GMF34009.1"/>
    </source>
</evidence>
<dbReference type="PANTHER" id="PTHR46599:SF3">
    <property type="entry name" value="PIGGYBAC TRANSPOSABLE ELEMENT-DERIVED PROTEIN 4"/>
    <property type="match status" value="1"/>
</dbReference>
<protein>
    <submittedName>
        <fullName evidence="2">Unnamed protein product</fullName>
    </submittedName>
</protein>
<evidence type="ECO:0000256" key="1">
    <source>
        <dbReference type="SAM" id="MobiDB-lite"/>
    </source>
</evidence>
<proteinExistence type="predicted"/>
<feature type="region of interest" description="Disordered" evidence="1">
    <location>
        <begin position="210"/>
        <end position="230"/>
    </location>
</feature>
<accession>A0A9W6X9D0</accession>
<dbReference type="Proteomes" id="UP001165121">
    <property type="component" value="Unassembled WGS sequence"/>
</dbReference>
<sequence length="230" mass="26097">MIGNSKMTTSQKKQREAALRATEWTPVMLSEFEIDMPSYPNLGEQKALPVAELRALSSSPLQTFLYSMPKSLWVLIAQETNRYLLQQLEWRAQCIMRKQCGREIESLKKVRRRLKLKNGYELQEILHVIGILVARMMYPQKHRLLTTGRWSRMVTSLPATLATKLVIVAWSNCANTLSPSLTQWTTGCHGESMTAKLSSEECLGRINPTQRRKPGIGVDRTPGQLGVARL</sequence>
<reference evidence="2" key="1">
    <citation type="submission" date="2023-04" db="EMBL/GenBank/DDBJ databases">
        <title>Phytophthora fragariaefolia NBRC 109709.</title>
        <authorList>
            <person name="Ichikawa N."/>
            <person name="Sato H."/>
            <person name="Tonouchi N."/>
        </authorList>
    </citation>
    <scope>NUCLEOTIDE SEQUENCE</scope>
    <source>
        <strain evidence="2">NBRC 109709</strain>
    </source>
</reference>
<gene>
    <name evidence="2" type="ORF">Pfra01_000861800</name>
</gene>
<keyword evidence="3" id="KW-1185">Reference proteome</keyword>
<dbReference type="AlphaFoldDB" id="A0A9W6X9D0"/>
<organism evidence="2 3">
    <name type="scientific">Phytophthora fragariaefolia</name>
    <dbReference type="NCBI Taxonomy" id="1490495"/>
    <lineage>
        <taxon>Eukaryota</taxon>
        <taxon>Sar</taxon>
        <taxon>Stramenopiles</taxon>
        <taxon>Oomycota</taxon>
        <taxon>Peronosporomycetes</taxon>
        <taxon>Peronosporales</taxon>
        <taxon>Peronosporaceae</taxon>
        <taxon>Phytophthora</taxon>
    </lineage>
</organism>
<dbReference type="OrthoDB" id="128572at2759"/>
<evidence type="ECO:0000313" key="3">
    <source>
        <dbReference type="Proteomes" id="UP001165121"/>
    </source>
</evidence>